<organism evidence="2 3">
    <name type="scientific">Orchesella cincta</name>
    <name type="common">Springtail</name>
    <name type="synonym">Podura cincta</name>
    <dbReference type="NCBI Taxonomy" id="48709"/>
    <lineage>
        <taxon>Eukaryota</taxon>
        <taxon>Metazoa</taxon>
        <taxon>Ecdysozoa</taxon>
        <taxon>Arthropoda</taxon>
        <taxon>Hexapoda</taxon>
        <taxon>Collembola</taxon>
        <taxon>Entomobryomorpha</taxon>
        <taxon>Entomobryoidea</taxon>
        <taxon>Orchesellidae</taxon>
        <taxon>Orchesellinae</taxon>
        <taxon>Orchesella</taxon>
    </lineage>
</organism>
<comment type="caution">
    <text evidence="2">The sequence shown here is derived from an EMBL/GenBank/DDBJ whole genome shotgun (WGS) entry which is preliminary data.</text>
</comment>
<accession>A0A1D2MJS0</accession>
<dbReference type="InterPro" id="IPR011333">
    <property type="entry name" value="SKP1/BTB/POZ_sf"/>
</dbReference>
<gene>
    <name evidence="2" type="ORF">Ocin01_13556</name>
</gene>
<dbReference type="Proteomes" id="UP000094527">
    <property type="component" value="Unassembled WGS sequence"/>
</dbReference>
<dbReference type="PROSITE" id="PS50097">
    <property type="entry name" value="BTB"/>
    <property type="match status" value="1"/>
</dbReference>
<dbReference type="STRING" id="48709.A0A1D2MJS0"/>
<dbReference type="Pfam" id="PF00651">
    <property type="entry name" value="BTB"/>
    <property type="match status" value="1"/>
</dbReference>
<dbReference type="OrthoDB" id="2311693at2759"/>
<dbReference type="Gene3D" id="3.30.710.10">
    <property type="entry name" value="Potassium Channel Kv1.1, Chain A"/>
    <property type="match status" value="1"/>
</dbReference>
<sequence>MNEDRHGKLIERQLLPYITAHLRPNGQTHRETYCFASNKDLCFGITVIPFQSSGAQRTTAAEEGAGVKAIQAGSSENEGDGGLAQDLRKMLADPNNFSDVVLETKDGMAISAHKFILAARSIVMKQLLQEESFGGTISMDFDVNPIRILLQWMYTGKLTSEATGPVIEEVVLAAEKYELVEMLKQLDKEMISACNIGNMFKLLEIAKKNGMSGATEQITAYIKGSI</sequence>
<evidence type="ECO:0000313" key="2">
    <source>
        <dbReference type="EMBL" id="ODM93125.1"/>
    </source>
</evidence>
<dbReference type="EMBL" id="LJIJ01001072">
    <property type="protein sequence ID" value="ODM93125.1"/>
    <property type="molecule type" value="Genomic_DNA"/>
</dbReference>
<dbReference type="InterPro" id="IPR000210">
    <property type="entry name" value="BTB/POZ_dom"/>
</dbReference>
<dbReference type="PANTHER" id="PTHR24413">
    <property type="entry name" value="SPECKLE-TYPE POZ PROTEIN"/>
    <property type="match status" value="1"/>
</dbReference>
<reference evidence="2 3" key="1">
    <citation type="journal article" date="2016" name="Genome Biol. Evol.">
        <title>Gene Family Evolution Reflects Adaptation to Soil Environmental Stressors in the Genome of the Collembolan Orchesella cincta.</title>
        <authorList>
            <person name="Faddeeva-Vakhrusheva A."/>
            <person name="Derks M.F."/>
            <person name="Anvar S.Y."/>
            <person name="Agamennone V."/>
            <person name="Suring W."/>
            <person name="Smit S."/>
            <person name="van Straalen N.M."/>
            <person name="Roelofs D."/>
        </authorList>
    </citation>
    <scope>NUCLEOTIDE SEQUENCE [LARGE SCALE GENOMIC DNA]</scope>
    <source>
        <tissue evidence="2">Mixed pool</tissue>
    </source>
</reference>
<name>A0A1D2MJS0_ORCCI</name>
<protein>
    <submittedName>
        <fullName evidence="2">Protein maternal effect lethal 26</fullName>
    </submittedName>
</protein>
<keyword evidence="3" id="KW-1185">Reference proteome</keyword>
<dbReference type="CDD" id="cd18186">
    <property type="entry name" value="BTB_POZ_ZBTB_KLHL-like"/>
    <property type="match status" value="1"/>
</dbReference>
<evidence type="ECO:0000313" key="3">
    <source>
        <dbReference type="Proteomes" id="UP000094527"/>
    </source>
</evidence>
<dbReference type="AlphaFoldDB" id="A0A1D2MJS0"/>
<dbReference type="SUPFAM" id="SSF54695">
    <property type="entry name" value="POZ domain"/>
    <property type="match status" value="1"/>
</dbReference>
<feature type="domain" description="BTB" evidence="1">
    <location>
        <begin position="98"/>
        <end position="162"/>
    </location>
</feature>
<proteinExistence type="predicted"/>
<dbReference type="SMART" id="SM00225">
    <property type="entry name" value="BTB"/>
    <property type="match status" value="1"/>
</dbReference>
<evidence type="ECO:0000259" key="1">
    <source>
        <dbReference type="PROSITE" id="PS50097"/>
    </source>
</evidence>